<keyword evidence="5" id="KW-1185">Reference proteome</keyword>
<dbReference type="SUPFAM" id="SSF47336">
    <property type="entry name" value="ACP-like"/>
    <property type="match status" value="1"/>
</dbReference>
<keyword evidence="2" id="KW-0597">Phosphoprotein</keyword>
<accession>A0ABU2UWX4</accession>
<dbReference type="InterPro" id="IPR006162">
    <property type="entry name" value="Ppantetheine_attach_site"/>
</dbReference>
<dbReference type="InterPro" id="IPR036736">
    <property type="entry name" value="ACP-like_sf"/>
</dbReference>
<dbReference type="InterPro" id="IPR009081">
    <property type="entry name" value="PP-bd_ACP"/>
</dbReference>
<dbReference type="PANTHER" id="PTHR45527">
    <property type="entry name" value="NONRIBOSOMAL PEPTIDE SYNTHETASE"/>
    <property type="match status" value="1"/>
</dbReference>
<sequence>MHTPAEELLCRLVAELVGRPRVEVDDKFFDLGGDSITAMQLVGRAREAGLVFTRRDVFRCRTVGELAVVAQEMTLSADAAEAGDGVGSAPLTPVMHAFDVDSTGFNTFQQSVVVRVPATASLHQ</sequence>
<protein>
    <submittedName>
        <fullName evidence="4">Phosphopantetheine-binding protein</fullName>
    </submittedName>
</protein>
<evidence type="ECO:0000259" key="3">
    <source>
        <dbReference type="PROSITE" id="PS50075"/>
    </source>
</evidence>
<dbReference type="SMART" id="SM00823">
    <property type="entry name" value="PKS_PP"/>
    <property type="match status" value="1"/>
</dbReference>
<dbReference type="Pfam" id="PF00550">
    <property type="entry name" value="PP-binding"/>
    <property type="match status" value="1"/>
</dbReference>
<feature type="domain" description="Carrier" evidence="3">
    <location>
        <begin position="1"/>
        <end position="74"/>
    </location>
</feature>
<evidence type="ECO:0000256" key="2">
    <source>
        <dbReference type="ARBA" id="ARBA00022553"/>
    </source>
</evidence>
<evidence type="ECO:0000313" key="4">
    <source>
        <dbReference type="EMBL" id="MDT0477800.1"/>
    </source>
</evidence>
<dbReference type="PANTHER" id="PTHR45527:SF1">
    <property type="entry name" value="FATTY ACID SYNTHASE"/>
    <property type="match status" value="1"/>
</dbReference>
<dbReference type="RefSeq" id="WP_311637830.1">
    <property type="nucleotide sequence ID" value="NZ_JAVRFF010000073.1"/>
</dbReference>
<comment type="caution">
    <text evidence="4">The sequence shown here is derived from an EMBL/GenBank/DDBJ whole genome shotgun (WGS) entry which is preliminary data.</text>
</comment>
<organism evidence="4 5">
    <name type="scientific">Streptomyces hintoniae</name>
    <dbReference type="NCBI Taxonomy" id="3075521"/>
    <lineage>
        <taxon>Bacteria</taxon>
        <taxon>Bacillati</taxon>
        <taxon>Actinomycetota</taxon>
        <taxon>Actinomycetes</taxon>
        <taxon>Kitasatosporales</taxon>
        <taxon>Streptomycetaceae</taxon>
        <taxon>Streptomyces</taxon>
    </lineage>
</organism>
<keyword evidence="1" id="KW-0596">Phosphopantetheine</keyword>
<proteinExistence type="predicted"/>
<dbReference type="Gene3D" id="1.10.1200.10">
    <property type="entry name" value="ACP-like"/>
    <property type="match status" value="1"/>
</dbReference>
<dbReference type="PROSITE" id="PS00012">
    <property type="entry name" value="PHOSPHOPANTETHEINE"/>
    <property type="match status" value="1"/>
</dbReference>
<dbReference type="EMBL" id="JAVRFF010000073">
    <property type="protein sequence ID" value="MDT0477800.1"/>
    <property type="molecule type" value="Genomic_DNA"/>
</dbReference>
<dbReference type="InterPro" id="IPR020806">
    <property type="entry name" value="PKS_PP-bd"/>
</dbReference>
<gene>
    <name evidence="4" type="ORF">RM863_37330</name>
</gene>
<dbReference type="PROSITE" id="PS50075">
    <property type="entry name" value="CARRIER"/>
    <property type="match status" value="1"/>
</dbReference>
<name>A0ABU2UWX4_9ACTN</name>
<feature type="non-terminal residue" evidence="4">
    <location>
        <position position="124"/>
    </location>
</feature>
<evidence type="ECO:0000256" key="1">
    <source>
        <dbReference type="ARBA" id="ARBA00022450"/>
    </source>
</evidence>
<reference evidence="4" key="1">
    <citation type="submission" date="2024-05" db="EMBL/GenBank/DDBJ databases">
        <title>30 novel species of actinomycetes from the DSMZ collection.</title>
        <authorList>
            <person name="Nouioui I."/>
        </authorList>
    </citation>
    <scope>NUCLEOTIDE SEQUENCE</scope>
    <source>
        <strain evidence="4">DSM 41014</strain>
    </source>
</reference>
<evidence type="ECO:0000313" key="5">
    <source>
        <dbReference type="Proteomes" id="UP001180489"/>
    </source>
</evidence>
<dbReference type="Proteomes" id="UP001180489">
    <property type="component" value="Unassembled WGS sequence"/>
</dbReference>